<proteinExistence type="predicted"/>
<evidence type="ECO:0000256" key="10">
    <source>
        <dbReference type="ARBA" id="ARBA00022840"/>
    </source>
</evidence>
<dbReference type="InterPro" id="IPR050398">
    <property type="entry name" value="HssS/ArlS-like"/>
</dbReference>
<dbReference type="InterPro" id="IPR036890">
    <property type="entry name" value="HATPase_C_sf"/>
</dbReference>
<evidence type="ECO:0000256" key="1">
    <source>
        <dbReference type="ARBA" id="ARBA00000085"/>
    </source>
</evidence>
<evidence type="ECO:0000256" key="3">
    <source>
        <dbReference type="ARBA" id="ARBA00012438"/>
    </source>
</evidence>
<feature type="transmembrane region" description="Helical" evidence="14">
    <location>
        <begin position="211"/>
        <end position="228"/>
    </location>
</feature>
<dbReference type="Proteomes" id="UP000187412">
    <property type="component" value="Unassembled WGS sequence"/>
</dbReference>
<evidence type="ECO:0000256" key="9">
    <source>
        <dbReference type="ARBA" id="ARBA00022777"/>
    </source>
</evidence>
<dbReference type="InterPro" id="IPR003660">
    <property type="entry name" value="HAMP_dom"/>
</dbReference>
<evidence type="ECO:0000256" key="13">
    <source>
        <dbReference type="ARBA" id="ARBA00023136"/>
    </source>
</evidence>
<dbReference type="Gene3D" id="3.30.565.10">
    <property type="entry name" value="Histidine kinase-like ATPase, C-terminal domain"/>
    <property type="match status" value="1"/>
</dbReference>
<evidence type="ECO:0000256" key="6">
    <source>
        <dbReference type="ARBA" id="ARBA00022679"/>
    </source>
</evidence>
<dbReference type="SMART" id="SM00304">
    <property type="entry name" value="HAMP"/>
    <property type="match status" value="1"/>
</dbReference>
<keyword evidence="13 14" id="KW-0472">Membrane</keyword>
<dbReference type="CDD" id="cd06225">
    <property type="entry name" value="HAMP"/>
    <property type="match status" value="1"/>
</dbReference>
<organism evidence="17 18">
    <name type="scientific">Paenibacillus borealis</name>
    <dbReference type="NCBI Taxonomy" id="160799"/>
    <lineage>
        <taxon>Bacteria</taxon>
        <taxon>Bacillati</taxon>
        <taxon>Bacillota</taxon>
        <taxon>Bacilli</taxon>
        <taxon>Bacillales</taxon>
        <taxon>Paenibacillaceae</taxon>
        <taxon>Paenibacillus</taxon>
    </lineage>
</organism>
<accession>A0ABX3HHU5</accession>
<keyword evidence="4" id="KW-1003">Cell membrane</keyword>
<dbReference type="PANTHER" id="PTHR45528:SF1">
    <property type="entry name" value="SENSOR HISTIDINE KINASE CPXA"/>
    <property type="match status" value="1"/>
</dbReference>
<reference evidence="17 18" key="1">
    <citation type="submission" date="2016-10" db="EMBL/GenBank/DDBJ databases">
        <title>Paenibacillus species isolates.</title>
        <authorList>
            <person name="Beno S.M."/>
        </authorList>
    </citation>
    <scope>NUCLEOTIDE SEQUENCE [LARGE SCALE GENOMIC DNA]</scope>
    <source>
        <strain evidence="17 18">FSL H7-0744</strain>
    </source>
</reference>
<keyword evidence="7 14" id="KW-0812">Transmembrane</keyword>
<evidence type="ECO:0000313" key="17">
    <source>
        <dbReference type="EMBL" id="OMD49532.1"/>
    </source>
</evidence>
<dbReference type="Pfam" id="PF00672">
    <property type="entry name" value="HAMP"/>
    <property type="match status" value="1"/>
</dbReference>
<comment type="subcellular location">
    <subcellularLocation>
        <location evidence="2">Cell membrane</location>
        <topology evidence="2">Multi-pass membrane protein</topology>
    </subcellularLocation>
</comment>
<dbReference type="SUPFAM" id="SSF47384">
    <property type="entry name" value="Homodimeric domain of signal transducing histidine kinase"/>
    <property type="match status" value="1"/>
</dbReference>
<keyword evidence="10" id="KW-0067">ATP-binding</keyword>
<dbReference type="InterPro" id="IPR003661">
    <property type="entry name" value="HisK_dim/P_dom"/>
</dbReference>
<evidence type="ECO:0000256" key="8">
    <source>
        <dbReference type="ARBA" id="ARBA00022741"/>
    </source>
</evidence>
<dbReference type="PROSITE" id="PS50109">
    <property type="entry name" value="HIS_KIN"/>
    <property type="match status" value="1"/>
</dbReference>
<feature type="transmembrane region" description="Helical" evidence="14">
    <location>
        <begin position="12"/>
        <end position="39"/>
    </location>
</feature>
<keyword evidence="6" id="KW-0808">Transferase</keyword>
<evidence type="ECO:0000256" key="14">
    <source>
        <dbReference type="SAM" id="Phobius"/>
    </source>
</evidence>
<comment type="caution">
    <text evidence="17">The sequence shown here is derived from an EMBL/GenBank/DDBJ whole genome shotgun (WGS) entry which is preliminary data.</text>
</comment>
<protein>
    <recommendedName>
        <fullName evidence="3">histidine kinase</fullName>
        <ecNumber evidence="3">2.7.13.3</ecNumber>
    </recommendedName>
</protein>
<evidence type="ECO:0000259" key="15">
    <source>
        <dbReference type="PROSITE" id="PS50109"/>
    </source>
</evidence>
<dbReference type="Gene3D" id="1.10.287.130">
    <property type="match status" value="1"/>
</dbReference>
<feature type="domain" description="Histidine kinase" evidence="15">
    <location>
        <begin position="289"/>
        <end position="511"/>
    </location>
</feature>
<dbReference type="InterPro" id="IPR003594">
    <property type="entry name" value="HATPase_dom"/>
</dbReference>
<evidence type="ECO:0000313" key="18">
    <source>
        <dbReference type="Proteomes" id="UP000187412"/>
    </source>
</evidence>
<evidence type="ECO:0000256" key="4">
    <source>
        <dbReference type="ARBA" id="ARBA00022475"/>
    </source>
</evidence>
<evidence type="ECO:0000256" key="5">
    <source>
        <dbReference type="ARBA" id="ARBA00022553"/>
    </source>
</evidence>
<dbReference type="CDD" id="cd00082">
    <property type="entry name" value="HisKA"/>
    <property type="match status" value="1"/>
</dbReference>
<evidence type="ECO:0000256" key="12">
    <source>
        <dbReference type="ARBA" id="ARBA00023012"/>
    </source>
</evidence>
<dbReference type="Pfam" id="PF02518">
    <property type="entry name" value="HATPase_c"/>
    <property type="match status" value="1"/>
</dbReference>
<dbReference type="PANTHER" id="PTHR45528">
    <property type="entry name" value="SENSOR HISTIDINE KINASE CPXA"/>
    <property type="match status" value="1"/>
</dbReference>
<name>A0ABX3HHU5_PAEBO</name>
<evidence type="ECO:0000256" key="7">
    <source>
        <dbReference type="ARBA" id="ARBA00022692"/>
    </source>
</evidence>
<evidence type="ECO:0000259" key="16">
    <source>
        <dbReference type="PROSITE" id="PS50885"/>
    </source>
</evidence>
<sequence>MVIKWTKKLKTGLVGELVLIFILSLAATLVAVSLTAHFLKGSALFYPAQTDTERMMSYREKVGNPLAAWLEARAGEAAIPHRLEQELRVKFPLDYNKSFRAAEEVVVSVVNGQGELLQANSHVVIVRSGETLPGGKALLSTADYSPAPGAGGFVIGNPEEEQVYNIVFFSPKEGINISYNNGSGTKLQETRKLGNGLYLVAASTITYTESPVSLLGVVVFLLLFYLGVRGRIRYMHTLERGTHTLYATDFQARIPLKYNNELTTMATALNDMAEQIVASRSKEKDFLLNISHDLRTPLTSIMGFLSLLKEKSYGSELERERYVEVLEERTGYLKKLIDEFFEISKLKWKPPVINKSRVNMQELLRQVVEGYHPQSRDTHIEPVLLLPDQAVYVEVDADLFVRVLENLLSNAFKYSRADTELVIRLREPVAESRRQLLVRLELWSTPAQAMDSAELQRLFERFYKRDSSRAGEGAGLGLSIAAEIIRLHGGKLDARIEGERLGMIIELERSPCNS</sequence>
<gene>
    <name evidence="17" type="ORF">BSK56_09265</name>
</gene>
<evidence type="ECO:0000256" key="11">
    <source>
        <dbReference type="ARBA" id="ARBA00022989"/>
    </source>
</evidence>
<dbReference type="SUPFAM" id="SSF55874">
    <property type="entry name" value="ATPase domain of HSP90 chaperone/DNA topoisomerase II/histidine kinase"/>
    <property type="match status" value="1"/>
</dbReference>
<dbReference type="PRINTS" id="PR00344">
    <property type="entry name" value="BCTRLSENSOR"/>
</dbReference>
<dbReference type="SMART" id="SM00388">
    <property type="entry name" value="HisKA"/>
    <property type="match status" value="1"/>
</dbReference>
<keyword evidence="5" id="KW-0597">Phosphoprotein</keyword>
<keyword evidence="9" id="KW-0418">Kinase</keyword>
<feature type="domain" description="HAMP" evidence="16">
    <location>
        <begin position="229"/>
        <end position="281"/>
    </location>
</feature>
<evidence type="ECO:0000256" key="2">
    <source>
        <dbReference type="ARBA" id="ARBA00004651"/>
    </source>
</evidence>
<dbReference type="Pfam" id="PF00512">
    <property type="entry name" value="HisKA"/>
    <property type="match status" value="1"/>
</dbReference>
<dbReference type="PROSITE" id="PS50885">
    <property type="entry name" value="HAMP"/>
    <property type="match status" value="1"/>
</dbReference>
<comment type="catalytic activity">
    <reaction evidence="1">
        <text>ATP + protein L-histidine = ADP + protein N-phospho-L-histidine.</text>
        <dbReference type="EC" id="2.7.13.3"/>
    </reaction>
</comment>
<keyword evidence="18" id="KW-1185">Reference proteome</keyword>
<dbReference type="SMART" id="SM00387">
    <property type="entry name" value="HATPase_c"/>
    <property type="match status" value="1"/>
</dbReference>
<keyword evidence="11 14" id="KW-1133">Transmembrane helix</keyword>
<keyword evidence="12" id="KW-0902">Two-component regulatory system</keyword>
<dbReference type="Gene3D" id="6.10.340.10">
    <property type="match status" value="1"/>
</dbReference>
<dbReference type="CDD" id="cd00075">
    <property type="entry name" value="HATPase"/>
    <property type="match status" value="1"/>
</dbReference>
<dbReference type="InterPro" id="IPR036097">
    <property type="entry name" value="HisK_dim/P_sf"/>
</dbReference>
<dbReference type="EC" id="2.7.13.3" evidence="3"/>
<dbReference type="InterPro" id="IPR005467">
    <property type="entry name" value="His_kinase_dom"/>
</dbReference>
<dbReference type="EMBL" id="MPTB01000009">
    <property type="protein sequence ID" value="OMD49532.1"/>
    <property type="molecule type" value="Genomic_DNA"/>
</dbReference>
<keyword evidence="8" id="KW-0547">Nucleotide-binding</keyword>
<dbReference type="InterPro" id="IPR004358">
    <property type="entry name" value="Sig_transdc_His_kin-like_C"/>
</dbReference>